<dbReference type="AlphaFoldDB" id="A0A6H5HZ20"/>
<protein>
    <submittedName>
        <fullName evidence="1">Uncharacterized protein</fullName>
    </submittedName>
</protein>
<organism evidence="1 2">
    <name type="scientific">Trichogramma brassicae</name>
    <dbReference type="NCBI Taxonomy" id="86971"/>
    <lineage>
        <taxon>Eukaryota</taxon>
        <taxon>Metazoa</taxon>
        <taxon>Ecdysozoa</taxon>
        <taxon>Arthropoda</taxon>
        <taxon>Hexapoda</taxon>
        <taxon>Insecta</taxon>
        <taxon>Pterygota</taxon>
        <taxon>Neoptera</taxon>
        <taxon>Endopterygota</taxon>
        <taxon>Hymenoptera</taxon>
        <taxon>Apocrita</taxon>
        <taxon>Proctotrupomorpha</taxon>
        <taxon>Chalcidoidea</taxon>
        <taxon>Trichogrammatidae</taxon>
        <taxon>Trichogramma</taxon>
    </lineage>
</organism>
<dbReference type="EMBL" id="CADCXV010000480">
    <property type="protein sequence ID" value="CAB0030414.1"/>
    <property type="molecule type" value="Genomic_DNA"/>
</dbReference>
<dbReference type="InterPro" id="IPR048413">
    <property type="entry name" value="Htt_C-HEAT_rpt"/>
</dbReference>
<gene>
    <name evidence="1" type="ORF">TBRA_LOCUS2416</name>
</gene>
<dbReference type="GO" id="GO:0005737">
    <property type="term" value="C:cytoplasm"/>
    <property type="evidence" value="ECO:0007669"/>
    <property type="project" value="TreeGrafter"/>
</dbReference>
<reference evidence="1 2" key="1">
    <citation type="submission" date="2020-02" db="EMBL/GenBank/DDBJ databases">
        <authorList>
            <person name="Ferguson B K."/>
        </authorList>
    </citation>
    <scope>NUCLEOTIDE SEQUENCE [LARGE SCALE GENOMIC DNA]</scope>
</reference>
<dbReference type="InterPro" id="IPR028426">
    <property type="entry name" value="Huntingtin_fam"/>
</dbReference>
<dbReference type="PANTHER" id="PTHR10170:SF10">
    <property type="entry name" value="HUNTINGTIN"/>
    <property type="match status" value="1"/>
</dbReference>
<evidence type="ECO:0000313" key="2">
    <source>
        <dbReference type="Proteomes" id="UP000479190"/>
    </source>
</evidence>
<dbReference type="PANTHER" id="PTHR10170">
    <property type="entry name" value="HUNTINGTON DISEASE PROTEIN"/>
    <property type="match status" value="1"/>
</dbReference>
<evidence type="ECO:0000313" key="1">
    <source>
        <dbReference type="EMBL" id="CAB0030414.1"/>
    </source>
</evidence>
<proteinExistence type="predicted"/>
<accession>A0A6H5HZ20</accession>
<dbReference type="Pfam" id="PF12372">
    <property type="entry name" value="Htt_N-HEAT"/>
    <property type="match status" value="1"/>
</dbReference>
<dbReference type="InterPro" id="IPR024613">
    <property type="entry name" value="Huntingtin_N_HEAT_rpt-2"/>
</dbReference>
<dbReference type="OrthoDB" id="10065698at2759"/>
<dbReference type="Proteomes" id="UP000479190">
    <property type="component" value="Unassembled WGS sequence"/>
</dbReference>
<name>A0A6H5HZ20_9HYME</name>
<dbReference type="Pfam" id="PF20927">
    <property type="entry name" value="Htt_C-HEAT"/>
    <property type="match status" value="1"/>
</dbReference>
<keyword evidence="2" id="KW-1185">Reference proteome</keyword>
<sequence>MDSDKIFIGFVMKQFEFIEEGHIPQTELLLPKIVDFLVRLSYEKYHSKMIIGMPKIIQLCDGLMASGQAPQTHCIPALVPVVEEMFLMKNPPSNPNEEKELETTREVLMSMMLRLAEYPAIIELIARCLTESRGSNCGNGEEKWRRWSRQALDTILPMLSSRKVRLEFNEANFALIKLFSAASPTVFRPVDPLLKVLLAVPPSINQSSHDLPLATVVDFQRWLVTVNSSLLAIVSYAKEEAMLSRLADVAITFPELADILMLKSDVKRSLSGDPLNVSGRMEPELIIPPERILARFLLRAVEMIATVLLDVIQGSAVKFLNCQGDFKDENQLVQQSGLFLQLLNTSDCDLPELEHIFNRGNLEPRSSEKDQAFSQLSVSYLWCQCSLHADKLSSSVLKLKKRRDNALANSALDVNSCLYFLLDLYNSWLSPSAKVPLRLLHELIKSLLFVSDLFSERSHFQWMLESCLDLWKAQVADDEILHRYLILAICKSVAVLTPLDTETLDKVRRIVDSSLKCGSISMRLATLHGTLYILQSAVLADCEETMSTVHSASIEYITRHLNGTADNRVSSQSQEHQCLLWALVFFLLEHAEGTPPEVEAPAVLGMIMSLVSSANISSSLHRMLLQGLERLVATRSVLGKVSEQIVKISLDRLRQSNPVLSLPALQLFLTCMYTESAERFNKAEEEEESAGEGLAAADALEPEVLVRSIERSSAIFDKIKKAYPLEVEILCDVLAEVLIDFFPPMDILTKVIGEFLSPQQPYPRLMSAIVFKVSSLCSQQQQPSVRAAAHAQSHVIVSCLKQNV</sequence>